<proteinExistence type="predicted"/>
<sequence>MPYRTAFLDLTYPDESARPCALQFRIAFTEVPERFGIIQLRHVNPHHQSPLNSSIVRDHVLNRILDVYLRGVALNAIRLVVEDGETLALFAIEVDIHDYIARGNPSDATHVATGRGRFSDRVAIRSESVIAGRARVHTVYAKPVPVPKDIADALR</sequence>
<reference evidence="1 2" key="1">
    <citation type="submission" date="2020-08" db="EMBL/GenBank/DDBJ databases">
        <title>Genomic Encyclopedia of Type Strains, Phase IV (KMG-V): Genome sequencing to study the core and pangenomes of soil and plant-associated prokaryotes.</title>
        <authorList>
            <person name="Whitman W."/>
        </authorList>
    </citation>
    <scope>NUCLEOTIDE SEQUENCE [LARGE SCALE GENOMIC DNA]</scope>
    <source>
        <strain evidence="1 2">JPY162</strain>
    </source>
</reference>
<accession>A0A7W8LDQ6</accession>
<name>A0A7W8LDQ6_9BURK</name>
<evidence type="ECO:0000313" key="2">
    <source>
        <dbReference type="Proteomes" id="UP000592820"/>
    </source>
</evidence>
<organism evidence="1 2">
    <name type="scientific">Paraburkholderia youngii</name>
    <dbReference type="NCBI Taxonomy" id="2782701"/>
    <lineage>
        <taxon>Bacteria</taxon>
        <taxon>Pseudomonadati</taxon>
        <taxon>Pseudomonadota</taxon>
        <taxon>Betaproteobacteria</taxon>
        <taxon>Burkholderiales</taxon>
        <taxon>Burkholderiaceae</taxon>
        <taxon>Paraburkholderia</taxon>
    </lineage>
</organism>
<dbReference type="EMBL" id="JACHDE010000028">
    <property type="protein sequence ID" value="MBB5405142.1"/>
    <property type="molecule type" value="Genomic_DNA"/>
</dbReference>
<dbReference type="RefSeq" id="WP_184228679.1">
    <property type="nucleotide sequence ID" value="NZ_JACHDE010000028.1"/>
</dbReference>
<dbReference type="AlphaFoldDB" id="A0A7W8LDQ6"/>
<comment type="caution">
    <text evidence="1">The sequence shown here is derived from an EMBL/GenBank/DDBJ whole genome shotgun (WGS) entry which is preliminary data.</text>
</comment>
<protein>
    <submittedName>
        <fullName evidence="1">Uncharacterized protein</fullName>
    </submittedName>
</protein>
<gene>
    <name evidence="1" type="ORF">HDG41_007238</name>
</gene>
<evidence type="ECO:0000313" key="1">
    <source>
        <dbReference type="EMBL" id="MBB5405142.1"/>
    </source>
</evidence>
<dbReference type="Proteomes" id="UP000592820">
    <property type="component" value="Unassembled WGS sequence"/>
</dbReference>